<dbReference type="SUPFAM" id="SSF53756">
    <property type="entry name" value="UDP-Glycosyltransferase/glycogen phosphorylase"/>
    <property type="match status" value="1"/>
</dbReference>
<dbReference type="Pfam" id="PF13439">
    <property type="entry name" value="Glyco_transf_4"/>
    <property type="match status" value="1"/>
</dbReference>
<gene>
    <name evidence="3" type="ORF">DCMF_12670</name>
</gene>
<keyword evidence="3" id="KW-0808">Transferase</keyword>
<dbReference type="EMBL" id="CP017634">
    <property type="protein sequence ID" value="ATW25509.1"/>
    <property type="molecule type" value="Genomic_DNA"/>
</dbReference>
<dbReference type="RefSeq" id="WP_148134767.1">
    <property type="nucleotide sequence ID" value="NZ_CP017634.1"/>
</dbReference>
<accession>A0A3G1KST0</accession>
<sequence>MFIAQQTKPNEQEKETIFPGKIMFISVHGSPLAKLGGIQSGGQNVYVRELVKALDQLGVTVDVFTHWTDISQPQITPMGKKSRVIRLAAGSPGFRPKHEMAGNLPKFLKELKQYMTSPYSYTLIHSNYWLSGWVGLNLRRSSRMKLIHTSHSLGAVRKGALIKTPDPSMTNRLNIEKELFQTADRVIATSPSEKAVLSNYYTVPSKKIKVVPCGINAGIFHPDNQKSKPDHLPLKKRMILFVGRFEENKGLNILLQSLVILQNKFPLTAASTCLTVVGGDELNLLPHQISPEKQRYLDFIKAKGLTDLVKFIGPISHEDLVTYYRNASITIIPSFYESFGLVAVEAMASGCPVIASRTGGLADNVINGKTGFLVKPKDPEELAGAINKLLTDEQLRRHMKKEASIHGRQFSWLDIAWNMLSIYKEVIGCQTTTLNGIPDIS</sequence>
<evidence type="ECO:0000313" key="3">
    <source>
        <dbReference type="EMBL" id="ATW25509.1"/>
    </source>
</evidence>
<protein>
    <submittedName>
        <fullName evidence="3">Glycosyl transferase</fullName>
    </submittedName>
</protein>
<keyword evidence="4" id="KW-1185">Reference proteome</keyword>
<dbReference type="InterPro" id="IPR001296">
    <property type="entry name" value="Glyco_trans_1"/>
</dbReference>
<dbReference type="KEGG" id="fwa:DCMF_12670"/>
<name>A0A3G1KST0_FORW1</name>
<dbReference type="PANTHER" id="PTHR45947:SF3">
    <property type="entry name" value="SULFOQUINOVOSYL TRANSFERASE SQD2"/>
    <property type="match status" value="1"/>
</dbReference>
<reference evidence="3 4" key="1">
    <citation type="submission" date="2016-10" db="EMBL/GenBank/DDBJ databases">
        <title>Complete Genome Sequence of Peptococcaceae strain DCMF.</title>
        <authorList>
            <person name="Edwards R.J."/>
            <person name="Holland S.I."/>
            <person name="Deshpande N.P."/>
            <person name="Wong Y.K."/>
            <person name="Ertan H."/>
            <person name="Manefield M."/>
            <person name="Russell T.L."/>
            <person name="Lee M.J."/>
        </authorList>
    </citation>
    <scope>NUCLEOTIDE SEQUENCE [LARGE SCALE GENOMIC DNA]</scope>
    <source>
        <strain evidence="3 4">DCMF</strain>
    </source>
</reference>
<feature type="domain" description="Glycosyltransferase subfamily 4-like N-terminal" evidence="2">
    <location>
        <begin position="41"/>
        <end position="216"/>
    </location>
</feature>
<dbReference type="Pfam" id="PF00534">
    <property type="entry name" value="Glycos_transf_1"/>
    <property type="match status" value="1"/>
</dbReference>
<dbReference type="AlphaFoldDB" id="A0A3G1KST0"/>
<dbReference type="Gene3D" id="3.40.50.2000">
    <property type="entry name" value="Glycogen Phosphorylase B"/>
    <property type="match status" value="2"/>
</dbReference>
<evidence type="ECO:0000259" key="1">
    <source>
        <dbReference type="Pfam" id="PF00534"/>
    </source>
</evidence>
<dbReference type="OrthoDB" id="9795068at2"/>
<dbReference type="Proteomes" id="UP000323521">
    <property type="component" value="Chromosome"/>
</dbReference>
<feature type="domain" description="Glycosyl transferase family 1" evidence="1">
    <location>
        <begin position="229"/>
        <end position="403"/>
    </location>
</feature>
<evidence type="ECO:0000259" key="2">
    <source>
        <dbReference type="Pfam" id="PF13439"/>
    </source>
</evidence>
<organism evidence="3 4">
    <name type="scientific">Formimonas warabiya</name>
    <dbReference type="NCBI Taxonomy" id="1761012"/>
    <lineage>
        <taxon>Bacteria</taxon>
        <taxon>Bacillati</taxon>
        <taxon>Bacillota</taxon>
        <taxon>Clostridia</taxon>
        <taxon>Eubacteriales</taxon>
        <taxon>Peptococcaceae</taxon>
        <taxon>Candidatus Formimonas</taxon>
    </lineage>
</organism>
<dbReference type="InterPro" id="IPR028098">
    <property type="entry name" value="Glyco_trans_4-like_N"/>
</dbReference>
<dbReference type="GO" id="GO:0016757">
    <property type="term" value="F:glycosyltransferase activity"/>
    <property type="evidence" value="ECO:0007669"/>
    <property type="project" value="InterPro"/>
</dbReference>
<evidence type="ECO:0000313" key="4">
    <source>
        <dbReference type="Proteomes" id="UP000323521"/>
    </source>
</evidence>
<proteinExistence type="predicted"/>
<dbReference type="PANTHER" id="PTHR45947">
    <property type="entry name" value="SULFOQUINOVOSYL TRANSFERASE SQD2"/>
    <property type="match status" value="1"/>
</dbReference>
<dbReference type="InterPro" id="IPR050194">
    <property type="entry name" value="Glycosyltransferase_grp1"/>
</dbReference>